<gene>
    <name evidence="2" type="ORF">FHS72_003692</name>
</gene>
<dbReference type="SUPFAM" id="SSF51294">
    <property type="entry name" value="Hedgehog/intein (Hint) domain"/>
    <property type="match status" value="1"/>
</dbReference>
<sequence length="246" mass="26599">MVDSKGRSQSDVVCGADYASFHLDTDHVALLDTNGEIMGKVPLSEIEDVLVCFASGTKIATPKGEVAVETLRAGDKVFTRDNGIQEIAWTGSRTLTTKDLLAAPDLQPVLVRAGSLGSSLPEKDLLLSRNHRLLMSGRRAALHFSDTEVFAAAKYMTATDGIDAVQISGVTYVHLMFAQHEVILSNGTWTESFQPADHVLNGIHATQRAEIFDLFPDLGQMEAADPGFGNARRVLKRHEAAILIKG</sequence>
<proteinExistence type="predicted"/>
<organism evidence="2 3">
    <name type="scientific">Yoonia ponticola</name>
    <dbReference type="NCBI Taxonomy" id="1524255"/>
    <lineage>
        <taxon>Bacteria</taxon>
        <taxon>Pseudomonadati</taxon>
        <taxon>Pseudomonadota</taxon>
        <taxon>Alphaproteobacteria</taxon>
        <taxon>Rhodobacterales</taxon>
        <taxon>Paracoccaceae</taxon>
        <taxon>Yoonia</taxon>
    </lineage>
</organism>
<name>A0A7W9EZQ2_9RHOB</name>
<dbReference type="Gene3D" id="2.170.16.10">
    <property type="entry name" value="Hedgehog/Intein (Hint) domain"/>
    <property type="match status" value="1"/>
</dbReference>
<evidence type="ECO:0000259" key="1">
    <source>
        <dbReference type="Pfam" id="PF13403"/>
    </source>
</evidence>
<dbReference type="InterPro" id="IPR028992">
    <property type="entry name" value="Hedgehog/Intein_dom"/>
</dbReference>
<dbReference type="AlphaFoldDB" id="A0A7W9EZQ2"/>
<accession>A0A7W9EZQ2</accession>
<dbReference type="RefSeq" id="WP_183531144.1">
    <property type="nucleotide sequence ID" value="NZ_JACIJM010000019.1"/>
</dbReference>
<dbReference type="InterPro" id="IPR036844">
    <property type="entry name" value="Hint_dom_sf"/>
</dbReference>
<dbReference type="Pfam" id="PF13403">
    <property type="entry name" value="Hint_2"/>
    <property type="match status" value="1"/>
</dbReference>
<dbReference type="EMBL" id="JACIJM010000019">
    <property type="protein sequence ID" value="MBB5724042.1"/>
    <property type="molecule type" value="Genomic_DNA"/>
</dbReference>
<evidence type="ECO:0000313" key="3">
    <source>
        <dbReference type="Proteomes" id="UP000535415"/>
    </source>
</evidence>
<protein>
    <recommendedName>
        <fullName evidence="1">Hedgehog/Intein (Hint) domain-containing protein</fullName>
    </recommendedName>
</protein>
<dbReference type="Proteomes" id="UP000535415">
    <property type="component" value="Unassembled WGS sequence"/>
</dbReference>
<reference evidence="2 3" key="1">
    <citation type="submission" date="2020-08" db="EMBL/GenBank/DDBJ databases">
        <title>Genomic Encyclopedia of Type Strains, Phase IV (KMG-IV): sequencing the most valuable type-strain genomes for metagenomic binning, comparative biology and taxonomic classification.</title>
        <authorList>
            <person name="Goeker M."/>
        </authorList>
    </citation>
    <scope>NUCLEOTIDE SEQUENCE [LARGE SCALE GENOMIC DNA]</scope>
    <source>
        <strain evidence="2 3">DSM 101064</strain>
    </source>
</reference>
<evidence type="ECO:0000313" key="2">
    <source>
        <dbReference type="EMBL" id="MBB5724042.1"/>
    </source>
</evidence>
<comment type="caution">
    <text evidence="2">The sequence shown here is derived from an EMBL/GenBank/DDBJ whole genome shotgun (WGS) entry which is preliminary data.</text>
</comment>
<keyword evidence="3" id="KW-1185">Reference proteome</keyword>
<feature type="domain" description="Hedgehog/Intein (Hint)" evidence="1">
    <location>
        <begin position="51"/>
        <end position="196"/>
    </location>
</feature>